<dbReference type="CDD" id="cd14791">
    <property type="entry name" value="GH36"/>
    <property type="match status" value="1"/>
</dbReference>
<dbReference type="SUPFAM" id="SSF51445">
    <property type="entry name" value="(Trans)glycosidases"/>
    <property type="match status" value="1"/>
</dbReference>
<evidence type="ECO:0000256" key="4">
    <source>
        <dbReference type="PIRSR" id="PIRSR005536-1"/>
    </source>
</evidence>
<comment type="catalytic activity">
    <reaction evidence="3">
        <text>Hydrolysis of terminal, non-reducing alpha-D-galactose residues in alpha-D-galactosides, including galactose oligosaccharides, galactomannans and galactolipids.</text>
        <dbReference type="EC" id="3.2.1.22"/>
    </reaction>
</comment>
<feature type="active site" description="Nucleophile" evidence="4">
    <location>
        <position position="465"/>
    </location>
</feature>
<dbReference type="EC" id="3.2.1.22" evidence="3"/>
<dbReference type="InterPro" id="IPR002252">
    <property type="entry name" value="Glyco_hydro_36"/>
</dbReference>
<dbReference type="InterPro" id="IPR017853">
    <property type="entry name" value="GH"/>
</dbReference>
<dbReference type="InterPro" id="IPR050985">
    <property type="entry name" value="Alpha-glycosidase_related"/>
</dbReference>
<keyword evidence="1 3" id="KW-0378">Hydrolase</keyword>
<dbReference type="PRINTS" id="PR00743">
    <property type="entry name" value="GLHYDRLASE36"/>
</dbReference>
<dbReference type="PANTHER" id="PTHR43053:SF3">
    <property type="entry name" value="ALPHA-GALACTOSIDASE C-RELATED"/>
    <property type="match status" value="1"/>
</dbReference>
<name>A0A2T2WHI3_9FIRM</name>
<accession>A0A2T2WHI3</accession>
<dbReference type="Gene3D" id="3.20.20.70">
    <property type="entry name" value="Aldolase class I"/>
    <property type="match status" value="1"/>
</dbReference>
<dbReference type="InterPro" id="IPR013785">
    <property type="entry name" value="Aldolase_TIM"/>
</dbReference>
<feature type="active site" description="Proton donor" evidence="4">
    <location>
        <position position="535"/>
    </location>
</feature>
<sequence>MAGTNTNFFDVTVDGGGKYQFGIRFRTGLAVYEEALIDGQYVSLGWNAAGYLSDVITKPAAPFVDPVKFAQPHAFQLNVDGQMLTSHWVKGEFEQSEKDGSLHTILNLHHAVRAISVRVHTMLDGSPIISRWLEIVNHQQREAAISSVCSWSGGMQSTKRWRSRLPADAALYSLGYMEDEHWGNEGRFQWLDLANATTTISGRYLRDRFRHPCFFLRNNATGEMFVGQLAWQGGYSFSFDVNCDIYGTDDHTAHLALAIGPDAPAPLRVLDREETVRTPEVHLGIVFGGLDEGVQAMHDHIRASVFNAPVARGRRAWIESGIGPELDMSESSVFHQMELAAMLGAEVFFIDAGWYTPPERESEWNVRVGDWIVDVERYPRGIGPIRERAHALGLLFGLWMEPERIGPASAVLQDHPDWVMKGYDGNHVRGNSVLLDLGNSEVADWVRNEIVRVISDYQLDFFRLDYNVGDIRSGGCTSRQGYVENNYWRYYEQVDRLFEDLRQQFPDVIFESCASGGGRTDLGMVRHFSHTWVTDWQVAPRSFSITNGMTMALPPEYVDRLIAGQSGHTAGHIDFQARLCLFGRPTLGQFNPVGSIPNPVQLARVQHMVELYKTFVRPFIHTSRIYHHTPILMGAEPRGWGVLEMMATDKSRGIVGIFRLGNPTNDNITVRLRGVSLSCQYRVTWDTTNESVEISGRDLSHAGLVIRLEGPLTSELILVEAL</sequence>
<dbReference type="GO" id="GO:0004557">
    <property type="term" value="F:alpha-galactosidase activity"/>
    <property type="evidence" value="ECO:0007669"/>
    <property type="project" value="UniProtKB-UniRule"/>
</dbReference>
<feature type="domain" description="Glycosyl hydrolase family 36 C-terminal" evidence="5">
    <location>
        <begin position="642"/>
        <end position="718"/>
    </location>
</feature>
<dbReference type="EMBL" id="PXYV01000029">
    <property type="protein sequence ID" value="PSR21701.1"/>
    <property type="molecule type" value="Genomic_DNA"/>
</dbReference>
<proteinExistence type="inferred from homology"/>
<dbReference type="AlphaFoldDB" id="A0A2T2WHI3"/>
<evidence type="ECO:0000256" key="3">
    <source>
        <dbReference type="PIRNR" id="PIRNR005536"/>
    </source>
</evidence>
<organism evidence="6 7">
    <name type="scientific">Sulfobacillus acidophilus</name>
    <dbReference type="NCBI Taxonomy" id="53633"/>
    <lineage>
        <taxon>Bacteria</taxon>
        <taxon>Bacillati</taxon>
        <taxon>Bacillota</taxon>
        <taxon>Clostridia</taxon>
        <taxon>Eubacteriales</taxon>
        <taxon>Clostridiales Family XVII. Incertae Sedis</taxon>
        <taxon>Sulfobacillus</taxon>
    </lineage>
</organism>
<evidence type="ECO:0000256" key="1">
    <source>
        <dbReference type="ARBA" id="ARBA00022801"/>
    </source>
</evidence>
<comment type="similarity">
    <text evidence="3">Belongs to the glycosyl hydrolase.</text>
</comment>
<dbReference type="Pfam" id="PF02065">
    <property type="entry name" value="Melibiase"/>
    <property type="match status" value="1"/>
</dbReference>
<dbReference type="Gene3D" id="2.70.98.60">
    <property type="entry name" value="alpha-galactosidase from lactobacil brevis"/>
    <property type="match status" value="1"/>
</dbReference>
<evidence type="ECO:0000256" key="2">
    <source>
        <dbReference type="ARBA" id="ARBA00023295"/>
    </source>
</evidence>
<dbReference type="PANTHER" id="PTHR43053">
    <property type="entry name" value="GLYCOSIDASE FAMILY 31"/>
    <property type="match status" value="1"/>
</dbReference>
<evidence type="ECO:0000313" key="7">
    <source>
        <dbReference type="Proteomes" id="UP000241848"/>
    </source>
</evidence>
<reference evidence="6 7" key="1">
    <citation type="journal article" date="2014" name="BMC Genomics">
        <title>Comparison of environmental and isolate Sulfobacillus genomes reveals diverse carbon, sulfur, nitrogen, and hydrogen metabolisms.</title>
        <authorList>
            <person name="Justice N.B."/>
            <person name="Norman A."/>
            <person name="Brown C.T."/>
            <person name="Singh A."/>
            <person name="Thomas B.C."/>
            <person name="Banfield J.F."/>
        </authorList>
    </citation>
    <scope>NUCLEOTIDE SEQUENCE [LARGE SCALE GENOMIC DNA]</scope>
    <source>
        <strain evidence="6">AMDSBA3</strain>
    </source>
</reference>
<dbReference type="Pfam" id="PF16874">
    <property type="entry name" value="Glyco_hydro_36C"/>
    <property type="match status" value="1"/>
</dbReference>
<dbReference type="PIRSF" id="PIRSF005536">
    <property type="entry name" value="Agal"/>
    <property type="match status" value="1"/>
</dbReference>
<dbReference type="GO" id="GO:0016052">
    <property type="term" value="P:carbohydrate catabolic process"/>
    <property type="evidence" value="ECO:0007669"/>
    <property type="project" value="InterPro"/>
</dbReference>
<keyword evidence="2 3" id="KW-0326">Glycosidase</keyword>
<evidence type="ECO:0000313" key="6">
    <source>
        <dbReference type="EMBL" id="PSR21701.1"/>
    </source>
</evidence>
<dbReference type="InterPro" id="IPR031705">
    <property type="entry name" value="Glyco_hydro_36_C"/>
</dbReference>
<protein>
    <recommendedName>
        <fullName evidence="3">Alpha-galactosidase</fullName>
        <ecNumber evidence="3">3.2.1.22</ecNumber>
    </recommendedName>
</protein>
<dbReference type="InterPro" id="IPR038417">
    <property type="entry name" value="Alpga-gal_N_sf"/>
</dbReference>
<dbReference type="Proteomes" id="UP000241848">
    <property type="component" value="Unassembled WGS sequence"/>
</dbReference>
<evidence type="ECO:0000259" key="5">
    <source>
        <dbReference type="Pfam" id="PF16874"/>
    </source>
</evidence>
<comment type="caution">
    <text evidence="6">The sequence shown here is derived from an EMBL/GenBank/DDBJ whole genome shotgun (WGS) entry which is preliminary data.</text>
</comment>
<gene>
    <name evidence="6" type="ORF">C7B45_09865</name>
</gene>